<dbReference type="EMBL" id="BSDY01000012">
    <property type="protein sequence ID" value="GLI56989.1"/>
    <property type="molecule type" value="Genomic_DNA"/>
</dbReference>
<keyword evidence="3" id="KW-1185">Reference proteome</keyword>
<accession>A0A9W6LNK6</accession>
<dbReference type="InterPro" id="IPR056111">
    <property type="entry name" value="DUF7694"/>
</dbReference>
<dbReference type="Proteomes" id="UP001144471">
    <property type="component" value="Unassembled WGS sequence"/>
</dbReference>
<comment type="caution">
    <text evidence="2">The sequence shown here is derived from an EMBL/GenBank/DDBJ whole genome shotgun (WGS) entry which is preliminary data.</text>
</comment>
<dbReference type="RefSeq" id="WP_281836405.1">
    <property type="nucleotide sequence ID" value="NZ_BSDY01000012.1"/>
</dbReference>
<dbReference type="Pfam" id="PF24746">
    <property type="entry name" value="DUF7694"/>
    <property type="match status" value="1"/>
</dbReference>
<dbReference type="AlphaFoldDB" id="A0A9W6LNK6"/>
<evidence type="ECO:0000313" key="2">
    <source>
        <dbReference type="EMBL" id="GLI56989.1"/>
    </source>
</evidence>
<name>A0A9W6LNK6_9FUSO</name>
<sequence length="99" mass="12275">MARKAKKFIGELKVINTVEFWDRLQQEREWGIDYMPQGYYRHVSFSYADRLPTWEDVKKIKEKYFGDEFVFQVLPKKKYYINYHKYCLHLFQYLGEKSE</sequence>
<feature type="domain" description="DUF7694" evidence="1">
    <location>
        <begin position="40"/>
        <end position="92"/>
    </location>
</feature>
<evidence type="ECO:0000313" key="3">
    <source>
        <dbReference type="Proteomes" id="UP001144471"/>
    </source>
</evidence>
<protein>
    <recommendedName>
        <fullName evidence="1">DUF7694 domain-containing protein</fullName>
    </recommendedName>
</protein>
<organism evidence="2 3">
    <name type="scientific">Propionigenium maris DSM 9537</name>
    <dbReference type="NCBI Taxonomy" id="1123000"/>
    <lineage>
        <taxon>Bacteria</taxon>
        <taxon>Fusobacteriati</taxon>
        <taxon>Fusobacteriota</taxon>
        <taxon>Fusobacteriia</taxon>
        <taxon>Fusobacteriales</taxon>
        <taxon>Fusobacteriaceae</taxon>
        <taxon>Propionigenium</taxon>
    </lineage>
</organism>
<proteinExistence type="predicted"/>
<gene>
    <name evidence="2" type="ORF">PM10SUCC1_25030</name>
</gene>
<reference evidence="2" key="1">
    <citation type="submission" date="2022-12" db="EMBL/GenBank/DDBJ databases">
        <title>Reference genome sequencing for broad-spectrum identification of bacterial and archaeal isolates by mass spectrometry.</title>
        <authorList>
            <person name="Sekiguchi Y."/>
            <person name="Tourlousse D.M."/>
        </authorList>
    </citation>
    <scope>NUCLEOTIDE SEQUENCE</scope>
    <source>
        <strain evidence="2">10succ1</strain>
    </source>
</reference>
<evidence type="ECO:0000259" key="1">
    <source>
        <dbReference type="Pfam" id="PF24746"/>
    </source>
</evidence>